<evidence type="ECO:0000256" key="6">
    <source>
        <dbReference type="SAM" id="MobiDB-lite"/>
    </source>
</evidence>
<dbReference type="PANTHER" id="PTHR31602">
    <property type="entry name" value="GROWTH-REGULATING FACTOR 5"/>
    <property type="match status" value="1"/>
</dbReference>
<dbReference type="AlphaFoldDB" id="A0AAU9LG04"/>
<feature type="region of interest" description="Disordered" evidence="6">
    <location>
        <begin position="32"/>
        <end position="59"/>
    </location>
</feature>
<feature type="compositionally biased region" description="Polar residues" evidence="6">
    <location>
        <begin position="332"/>
        <end position="342"/>
    </location>
</feature>
<feature type="domain" description="WRC" evidence="8">
    <location>
        <begin position="159"/>
        <end position="203"/>
    </location>
</feature>
<dbReference type="GO" id="GO:0006355">
    <property type="term" value="P:regulation of DNA-templated transcription"/>
    <property type="evidence" value="ECO:0007669"/>
    <property type="project" value="InterPro"/>
</dbReference>
<dbReference type="EMBL" id="CAKMRJ010000001">
    <property type="protein sequence ID" value="CAH1413395.1"/>
    <property type="molecule type" value="Genomic_DNA"/>
</dbReference>
<comment type="function">
    <text evidence="5">Transcription activator.</text>
</comment>
<keyword evidence="5" id="KW-0805">Transcription regulation</keyword>
<feature type="compositionally biased region" description="Low complexity" evidence="6">
    <location>
        <begin position="304"/>
        <end position="316"/>
    </location>
</feature>
<dbReference type="InterPro" id="IPR014977">
    <property type="entry name" value="WRC_dom"/>
</dbReference>
<feature type="domain" description="QLQ" evidence="7">
    <location>
        <begin position="90"/>
        <end position="125"/>
    </location>
</feature>
<comment type="caution">
    <text evidence="9">The sequence shown here is derived from an EMBL/GenBank/DDBJ whole genome shotgun (WGS) entry which is preliminary data.</text>
</comment>
<dbReference type="SMART" id="SM00951">
    <property type="entry name" value="QLQ"/>
    <property type="match status" value="1"/>
</dbReference>
<evidence type="ECO:0000313" key="9">
    <source>
        <dbReference type="EMBL" id="CAH1413395.1"/>
    </source>
</evidence>
<dbReference type="Pfam" id="PF08880">
    <property type="entry name" value="QLQ"/>
    <property type="match status" value="1"/>
</dbReference>
<dbReference type="InterPro" id="IPR031137">
    <property type="entry name" value="GRF"/>
</dbReference>
<proteinExistence type="inferred from homology"/>
<dbReference type="Pfam" id="PF08879">
    <property type="entry name" value="WRC"/>
    <property type="match status" value="1"/>
</dbReference>
<evidence type="ECO:0000256" key="4">
    <source>
        <dbReference type="PROSITE-ProRule" id="PRU01002"/>
    </source>
</evidence>
<feature type="short sequence motif" description="Bipartite nuclear localization signal" evidence="4">
    <location>
        <begin position="192"/>
        <end position="199"/>
    </location>
</feature>
<keyword evidence="5" id="KW-0010">Activator</keyword>
<gene>
    <name evidence="9" type="ORF">LVIROSA_LOCUS1358</name>
</gene>
<name>A0AAU9LG04_9ASTR</name>
<dbReference type="InterPro" id="IPR014978">
    <property type="entry name" value="Gln-Leu-Gln_QLQ"/>
</dbReference>
<evidence type="ECO:0000256" key="3">
    <source>
        <dbReference type="ARBA" id="ARBA00023242"/>
    </source>
</evidence>
<feature type="region of interest" description="Disordered" evidence="6">
    <location>
        <begin position="251"/>
        <end position="342"/>
    </location>
</feature>
<keyword evidence="5" id="KW-0804">Transcription</keyword>
<keyword evidence="10" id="KW-1185">Reference proteome</keyword>
<evidence type="ECO:0000256" key="5">
    <source>
        <dbReference type="RuleBase" id="RU367127"/>
    </source>
</evidence>
<comment type="similarity">
    <text evidence="2 5">Belongs to the GRF family.</text>
</comment>
<dbReference type="GO" id="GO:0099402">
    <property type="term" value="P:plant organ development"/>
    <property type="evidence" value="ECO:0007669"/>
    <property type="project" value="UniProtKB-ARBA"/>
</dbReference>
<evidence type="ECO:0000259" key="7">
    <source>
        <dbReference type="PROSITE" id="PS51666"/>
    </source>
</evidence>
<evidence type="ECO:0000256" key="1">
    <source>
        <dbReference type="ARBA" id="ARBA00004123"/>
    </source>
</evidence>
<feature type="compositionally biased region" description="Low complexity" evidence="6">
    <location>
        <begin position="251"/>
        <end position="268"/>
    </location>
</feature>
<protein>
    <recommendedName>
        <fullName evidence="5">Growth-regulating factor</fullName>
    </recommendedName>
</protein>
<evidence type="ECO:0000256" key="2">
    <source>
        <dbReference type="ARBA" id="ARBA00008122"/>
    </source>
</evidence>
<feature type="compositionally biased region" description="Polar residues" evidence="6">
    <location>
        <begin position="282"/>
        <end position="303"/>
    </location>
</feature>
<sequence>MSFLNAMDFSMSNFSENPNNNHKIHESWFLNQKRSDPDPHLDQRPIKSSRPDPYNTTMSMSMRPSFKNENQMSLLSSYQTPPAYIENGGPFTPSQWMELEHQALIYKYLVANVPVPSLLINHIKKSLDPFVFSGSSSTSNAPSLYEWGGFRLGFPANNDPEPGRCRRTDGKKWRCSKEAVPDQKYCEKHINRGRHRSRKLVEGNNGAPATDGGGGDGVNNQFKNLQLQPQNASMNRPEEHKPQWSTQLTMSMDSSSDFSSSSNSIPDSWKNSMGGPLGEALKTSNGGNSNRHSWCSYSPTGVFSRSNSSSGSSPRGNQEEGGGDEMLLLTHAVTSASFQSSK</sequence>
<comment type="domain">
    <text evidence="5">The QLQ domain and WRC domain may be involved in protein-protein interaction and DNA-binding, respectively.</text>
</comment>
<feature type="short sequence motif" description="Bipartite nuclear localization signal" evidence="4">
    <location>
        <begin position="164"/>
        <end position="174"/>
    </location>
</feature>
<keyword evidence="3 4" id="KW-0539">Nucleus</keyword>
<evidence type="ECO:0000313" key="10">
    <source>
        <dbReference type="Proteomes" id="UP001157418"/>
    </source>
</evidence>
<evidence type="ECO:0000259" key="8">
    <source>
        <dbReference type="PROSITE" id="PS51667"/>
    </source>
</evidence>
<reference evidence="9 10" key="1">
    <citation type="submission" date="2022-01" db="EMBL/GenBank/DDBJ databases">
        <authorList>
            <person name="Xiong W."/>
            <person name="Schranz E."/>
        </authorList>
    </citation>
    <scope>NUCLEOTIDE SEQUENCE [LARGE SCALE GENOMIC DNA]</scope>
</reference>
<dbReference type="GO" id="GO:0005634">
    <property type="term" value="C:nucleus"/>
    <property type="evidence" value="ECO:0007669"/>
    <property type="project" value="UniProtKB-SubCell"/>
</dbReference>
<organism evidence="9 10">
    <name type="scientific">Lactuca virosa</name>
    <dbReference type="NCBI Taxonomy" id="75947"/>
    <lineage>
        <taxon>Eukaryota</taxon>
        <taxon>Viridiplantae</taxon>
        <taxon>Streptophyta</taxon>
        <taxon>Embryophyta</taxon>
        <taxon>Tracheophyta</taxon>
        <taxon>Spermatophyta</taxon>
        <taxon>Magnoliopsida</taxon>
        <taxon>eudicotyledons</taxon>
        <taxon>Gunneridae</taxon>
        <taxon>Pentapetalae</taxon>
        <taxon>asterids</taxon>
        <taxon>campanulids</taxon>
        <taxon>Asterales</taxon>
        <taxon>Asteraceae</taxon>
        <taxon>Cichorioideae</taxon>
        <taxon>Cichorieae</taxon>
        <taxon>Lactucinae</taxon>
        <taxon>Lactuca</taxon>
    </lineage>
</organism>
<dbReference type="PANTHER" id="PTHR31602:SF42">
    <property type="entry name" value="GROWTH-REGULATING FACTOR 2"/>
    <property type="match status" value="1"/>
</dbReference>
<accession>A0AAU9LG04</accession>
<dbReference type="GO" id="GO:0006351">
    <property type="term" value="P:DNA-templated transcription"/>
    <property type="evidence" value="ECO:0007669"/>
    <property type="project" value="UniProtKB-UniRule"/>
</dbReference>
<dbReference type="PROSITE" id="PS51667">
    <property type="entry name" value="WRC"/>
    <property type="match status" value="1"/>
</dbReference>
<feature type="compositionally biased region" description="Basic and acidic residues" evidence="6">
    <location>
        <begin position="33"/>
        <end position="45"/>
    </location>
</feature>
<feature type="region of interest" description="Disordered" evidence="6">
    <location>
        <begin position="196"/>
        <end position="222"/>
    </location>
</feature>
<dbReference type="Proteomes" id="UP001157418">
    <property type="component" value="Unassembled WGS sequence"/>
</dbReference>
<dbReference type="GO" id="GO:0005524">
    <property type="term" value="F:ATP binding"/>
    <property type="evidence" value="ECO:0007669"/>
    <property type="project" value="UniProtKB-UniRule"/>
</dbReference>
<dbReference type="PROSITE" id="PS51666">
    <property type="entry name" value="QLQ"/>
    <property type="match status" value="1"/>
</dbReference>
<comment type="subcellular location">
    <subcellularLocation>
        <location evidence="1 4 5">Nucleus</location>
    </subcellularLocation>
</comment>